<dbReference type="Pfam" id="PF13639">
    <property type="entry name" value="zf-RING_2"/>
    <property type="match status" value="1"/>
</dbReference>
<dbReference type="Gene3D" id="3.30.40.10">
    <property type="entry name" value="Zinc/RING finger domain, C3HC4 (zinc finger)"/>
    <property type="match status" value="1"/>
</dbReference>
<keyword evidence="1" id="KW-0863">Zinc-finger</keyword>
<name>A0ABY9C5U7_VITVI</name>
<reference evidence="4 5" key="1">
    <citation type="journal article" date="2023" name="Hortic Res">
        <title>The complete reference genome for grapevine (Vitis vinifera L.) genetics and breeding.</title>
        <authorList>
            <person name="Shi X."/>
            <person name="Cao S."/>
            <person name="Wang X."/>
            <person name="Huang S."/>
            <person name="Wang Y."/>
            <person name="Liu Z."/>
            <person name="Liu W."/>
            <person name="Leng X."/>
            <person name="Peng Y."/>
            <person name="Wang N."/>
            <person name="Wang Y."/>
            <person name="Ma Z."/>
            <person name="Xu X."/>
            <person name="Zhang F."/>
            <person name="Xue H."/>
            <person name="Zhong H."/>
            <person name="Wang Y."/>
            <person name="Zhang K."/>
            <person name="Velt A."/>
            <person name="Avia K."/>
            <person name="Holtgrawe D."/>
            <person name="Grimplet J."/>
            <person name="Matus J.T."/>
            <person name="Ware D."/>
            <person name="Wu X."/>
            <person name="Wang H."/>
            <person name="Liu C."/>
            <person name="Fang Y."/>
            <person name="Rustenholz C."/>
            <person name="Cheng Z."/>
            <person name="Xiao H."/>
            <person name="Zhou Y."/>
        </authorList>
    </citation>
    <scope>NUCLEOTIDE SEQUENCE [LARGE SCALE GENOMIC DNA]</scope>
    <source>
        <strain evidence="5">cv. Pinot noir / PN40024</strain>
        <tissue evidence="4">Leaf</tissue>
    </source>
</reference>
<dbReference type="PANTHER" id="PTHR46798">
    <property type="entry name" value="OS09G0511500 PROTEIN"/>
    <property type="match status" value="1"/>
</dbReference>
<evidence type="ECO:0000313" key="5">
    <source>
        <dbReference type="Proteomes" id="UP001227230"/>
    </source>
</evidence>
<feature type="compositionally biased region" description="Low complexity" evidence="2">
    <location>
        <begin position="511"/>
        <end position="521"/>
    </location>
</feature>
<dbReference type="InterPro" id="IPR013083">
    <property type="entry name" value="Znf_RING/FYVE/PHD"/>
</dbReference>
<gene>
    <name evidence="4" type="ORF">VitviT2T_009495</name>
</gene>
<dbReference type="SMART" id="SM00184">
    <property type="entry name" value="RING"/>
    <property type="match status" value="1"/>
</dbReference>
<protein>
    <recommendedName>
        <fullName evidence="3">RING-type domain-containing protein</fullName>
    </recommendedName>
</protein>
<keyword evidence="1" id="KW-0479">Metal-binding</keyword>
<evidence type="ECO:0000313" key="4">
    <source>
        <dbReference type="EMBL" id="WJZ90346.1"/>
    </source>
</evidence>
<evidence type="ECO:0000256" key="1">
    <source>
        <dbReference type="PROSITE-ProRule" id="PRU00175"/>
    </source>
</evidence>
<dbReference type="Proteomes" id="UP001227230">
    <property type="component" value="Chromosome 7"/>
</dbReference>
<dbReference type="PANTHER" id="PTHR46798:SF5">
    <property type="entry name" value="E3 UBIQUITIN-PROTEIN LIGASE RFI2"/>
    <property type="match status" value="1"/>
</dbReference>
<feature type="region of interest" description="Disordered" evidence="2">
    <location>
        <begin position="508"/>
        <end position="527"/>
    </location>
</feature>
<evidence type="ECO:0000256" key="2">
    <source>
        <dbReference type="SAM" id="MobiDB-lite"/>
    </source>
</evidence>
<dbReference type="InterPro" id="IPR001841">
    <property type="entry name" value="Znf_RING"/>
</dbReference>
<proteinExistence type="predicted"/>
<dbReference type="PROSITE" id="PS50089">
    <property type="entry name" value="ZF_RING_2"/>
    <property type="match status" value="1"/>
</dbReference>
<feature type="domain" description="RING-type" evidence="3">
    <location>
        <begin position="152"/>
        <end position="197"/>
    </location>
</feature>
<sequence length="527" mass="57895">MWWSINFGGGSSMMSTSTGDFYAGKFLSYHWRSIISKRVPIFNNLSSKGMLRDVNSNGNSSLTSMVYLSQQVDHLQLRVQYCGSVASSFAPQAYSLSSKHDLFCMATFGMQLRSHVDFVWMVVGTKGGDVMDDDDVGGVEPPSHGEVSFVSCSICLDLVTDNGERSRAKLQCGHEFHLDCIGSAFNMKGAMQCPNCRKIERGRWLFANGSARSFPEFSMDDWTPDEETYDFNYSEMPFRVQWCPFSGFTQVRSSFEEVESPSTTHHDLQGHHAILSEHAAASSAAHSYVAYFGPIPPTHSNSSESVDDLNFNHHWNSLSAHSEIFSSHAFPAIDIQYQSWGHHSPPFSPTSSHINGAEQAPALPATLRSMRGESDAMTRSGSFVHPLLFGPGSGHRAGSAFVSSIVPNHPGNSVLRTYERIHISHALPHQHPPPNSPGMPTSIVPGVRRFNGPRALPPVVPAASQSDHSAGFYIFPPSGASIRNIHEAENPSLNHFHAWDSGWGSFHQATGGSDSGSRSSSFWRHWS</sequence>
<evidence type="ECO:0000259" key="3">
    <source>
        <dbReference type="PROSITE" id="PS50089"/>
    </source>
</evidence>
<dbReference type="InterPro" id="IPR044274">
    <property type="entry name" value="RFI2"/>
</dbReference>
<dbReference type="EMBL" id="CP126654">
    <property type="protein sequence ID" value="WJZ90346.1"/>
    <property type="molecule type" value="Genomic_DNA"/>
</dbReference>
<accession>A0ABY9C5U7</accession>
<keyword evidence="1" id="KW-0862">Zinc</keyword>
<keyword evidence="5" id="KW-1185">Reference proteome</keyword>
<organism evidence="4 5">
    <name type="scientific">Vitis vinifera</name>
    <name type="common">Grape</name>
    <dbReference type="NCBI Taxonomy" id="29760"/>
    <lineage>
        <taxon>Eukaryota</taxon>
        <taxon>Viridiplantae</taxon>
        <taxon>Streptophyta</taxon>
        <taxon>Embryophyta</taxon>
        <taxon>Tracheophyta</taxon>
        <taxon>Spermatophyta</taxon>
        <taxon>Magnoliopsida</taxon>
        <taxon>eudicotyledons</taxon>
        <taxon>Gunneridae</taxon>
        <taxon>Pentapetalae</taxon>
        <taxon>rosids</taxon>
        <taxon>Vitales</taxon>
        <taxon>Vitaceae</taxon>
        <taxon>Viteae</taxon>
        <taxon>Vitis</taxon>
    </lineage>
</organism>
<dbReference type="SUPFAM" id="SSF57850">
    <property type="entry name" value="RING/U-box"/>
    <property type="match status" value="1"/>
</dbReference>